<proteinExistence type="predicted"/>
<accession>A0ABY6G3C6</accession>
<dbReference type="EMBL" id="CP107020">
    <property type="protein sequence ID" value="UYG17143.1"/>
    <property type="molecule type" value="Genomic_DNA"/>
</dbReference>
<gene>
    <name evidence="2" type="ORF">BRM3_01520</name>
</gene>
<dbReference type="InterPro" id="IPR045598">
    <property type="entry name" value="DUF6457"/>
</dbReference>
<evidence type="ECO:0000313" key="3">
    <source>
        <dbReference type="Proteomes" id="UP001164305"/>
    </source>
</evidence>
<dbReference type="Proteomes" id="UP001164305">
    <property type="component" value="Chromosome"/>
</dbReference>
<organism evidence="2 3">
    <name type="scientific">Brachybacterium huguangmaarense</name>
    <dbReference type="NCBI Taxonomy" id="1652028"/>
    <lineage>
        <taxon>Bacteria</taxon>
        <taxon>Bacillati</taxon>
        <taxon>Actinomycetota</taxon>
        <taxon>Actinomycetes</taxon>
        <taxon>Micrococcales</taxon>
        <taxon>Dermabacteraceae</taxon>
        <taxon>Brachybacterium</taxon>
    </lineage>
</organism>
<protein>
    <submittedName>
        <fullName evidence="2">DUF6457 domain-containing protein</fullName>
    </submittedName>
</protein>
<dbReference type="RefSeq" id="WP_263594352.1">
    <property type="nucleotide sequence ID" value="NZ_CP107020.1"/>
</dbReference>
<evidence type="ECO:0000259" key="1">
    <source>
        <dbReference type="Pfam" id="PF20058"/>
    </source>
</evidence>
<reference evidence="2" key="1">
    <citation type="submission" date="2022-10" db="EMBL/GenBank/DDBJ databases">
        <title>Whole-Genome Sequencing of Brachybacterium huguangmaarense BRM-3, Isolated from Betula schmidtii.</title>
        <authorList>
            <person name="Haam D."/>
        </authorList>
    </citation>
    <scope>NUCLEOTIDE SEQUENCE</scope>
    <source>
        <strain evidence="2">BRM-3</strain>
    </source>
</reference>
<name>A0ABY6G3C6_9MICO</name>
<keyword evidence="3" id="KW-1185">Reference proteome</keyword>
<evidence type="ECO:0000313" key="2">
    <source>
        <dbReference type="EMBL" id="UYG17143.1"/>
    </source>
</evidence>
<sequence>MPTKDDPRMLATLRSFNRAMGAQLGMPQEVDEDVTEMYLALTGAAANEIVRPAAPFSALFAGWLYGSGRADSLEEAAAMVGEALRTVEVERPA</sequence>
<feature type="domain" description="DUF6457" evidence="1">
    <location>
        <begin position="12"/>
        <end position="87"/>
    </location>
</feature>
<dbReference type="Pfam" id="PF20058">
    <property type="entry name" value="DUF6457"/>
    <property type="match status" value="1"/>
</dbReference>